<name>A0ABX1D6L6_9FLAO</name>
<evidence type="ECO:0008006" key="3">
    <source>
        <dbReference type="Google" id="ProtNLM"/>
    </source>
</evidence>
<reference evidence="1 2" key="1">
    <citation type="submission" date="2020-03" db="EMBL/GenBank/DDBJ databases">
        <title>Salinimicrobium sp. nov, isolated from SCS.</title>
        <authorList>
            <person name="Cao W.R."/>
        </authorList>
    </citation>
    <scope>NUCLEOTIDE SEQUENCE [LARGE SCALE GENOMIC DNA]</scope>
    <source>
        <strain evidence="2">J15B91</strain>
    </source>
</reference>
<sequence>MKEELKSEGKYELFTTPDGKEVVNFDNEGYYFFSEENDGVFLSSLDPDPNELNSGATGKYLYVGAKSEDNPRGALYLEDGTEYRKLEFPEGWPTKKEEPAKKVIRSNDRLKKEEILKKMES</sequence>
<proteinExistence type="predicted"/>
<accession>A0ABX1D6L6</accession>
<evidence type="ECO:0000313" key="2">
    <source>
        <dbReference type="Proteomes" id="UP000703674"/>
    </source>
</evidence>
<comment type="caution">
    <text evidence="1">The sequence shown here is derived from an EMBL/GenBank/DDBJ whole genome shotgun (WGS) entry which is preliminary data.</text>
</comment>
<protein>
    <recommendedName>
        <fullName evidence="3">MORN repeat variant</fullName>
    </recommendedName>
</protein>
<keyword evidence="2" id="KW-1185">Reference proteome</keyword>
<dbReference type="Proteomes" id="UP000703674">
    <property type="component" value="Unassembled WGS sequence"/>
</dbReference>
<organism evidence="1 2">
    <name type="scientific">Salinimicrobium oceani</name>
    <dbReference type="NCBI Taxonomy" id="2722702"/>
    <lineage>
        <taxon>Bacteria</taxon>
        <taxon>Pseudomonadati</taxon>
        <taxon>Bacteroidota</taxon>
        <taxon>Flavobacteriia</taxon>
        <taxon>Flavobacteriales</taxon>
        <taxon>Flavobacteriaceae</taxon>
        <taxon>Salinimicrobium</taxon>
    </lineage>
</organism>
<evidence type="ECO:0000313" key="1">
    <source>
        <dbReference type="EMBL" id="NJW54428.1"/>
    </source>
</evidence>
<dbReference type="EMBL" id="JAAVJR010000174">
    <property type="protein sequence ID" value="NJW54428.1"/>
    <property type="molecule type" value="Genomic_DNA"/>
</dbReference>
<gene>
    <name evidence="1" type="ORF">HC175_16080</name>
</gene>
<dbReference type="RefSeq" id="WP_168024599.1">
    <property type="nucleotide sequence ID" value="NZ_JAAVJR010000174.1"/>
</dbReference>